<dbReference type="EMBL" id="WKKF01000001">
    <property type="protein sequence ID" value="MRX53197.1"/>
    <property type="molecule type" value="Genomic_DNA"/>
</dbReference>
<dbReference type="Gene3D" id="1.10.10.2840">
    <property type="entry name" value="PucR C-terminal helix-turn-helix domain"/>
    <property type="match status" value="1"/>
</dbReference>
<evidence type="ECO:0008006" key="7">
    <source>
        <dbReference type="Google" id="ProtNLM"/>
    </source>
</evidence>
<dbReference type="Pfam" id="PF17853">
    <property type="entry name" value="GGDEF_2"/>
    <property type="match status" value="1"/>
</dbReference>
<dbReference type="Pfam" id="PF05651">
    <property type="entry name" value="Diacid_rec"/>
    <property type="match status" value="1"/>
</dbReference>
<comment type="similarity">
    <text evidence="1">Belongs to the CdaR family.</text>
</comment>
<feature type="domain" description="Putative sugar diacid recognition" evidence="2">
    <location>
        <begin position="2"/>
        <end position="134"/>
    </location>
</feature>
<dbReference type="InterPro" id="IPR008599">
    <property type="entry name" value="Diacid_rec"/>
</dbReference>
<name>A0A6I2M6Q0_9BACI</name>
<dbReference type="SUPFAM" id="SSF46689">
    <property type="entry name" value="Homeodomain-like"/>
    <property type="match status" value="1"/>
</dbReference>
<dbReference type="InterPro" id="IPR041522">
    <property type="entry name" value="CdaR_GGDEF"/>
</dbReference>
<dbReference type="AlphaFoldDB" id="A0A6I2M6Q0"/>
<gene>
    <name evidence="5" type="ORF">GJU41_04375</name>
</gene>
<evidence type="ECO:0000259" key="4">
    <source>
        <dbReference type="Pfam" id="PF17853"/>
    </source>
</evidence>
<feature type="domain" description="CdaR GGDEF-like" evidence="4">
    <location>
        <begin position="139"/>
        <end position="256"/>
    </location>
</feature>
<dbReference type="InterPro" id="IPR051448">
    <property type="entry name" value="CdaR-like_regulators"/>
</dbReference>
<dbReference type="InterPro" id="IPR009057">
    <property type="entry name" value="Homeodomain-like_sf"/>
</dbReference>
<dbReference type="Pfam" id="PF13556">
    <property type="entry name" value="HTH_30"/>
    <property type="match status" value="1"/>
</dbReference>
<feature type="domain" description="PucR C-terminal helix-turn-helix" evidence="3">
    <location>
        <begin position="307"/>
        <end position="364"/>
    </location>
</feature>
<organism evidence="5 6">
    <name type="scientific">Metabacillus idriensis</name>
    <dbReference type="NCBI Taxonomy" id="324768"/>
    <lineage>
        <taxon>Bacteria</taxon>
        <taxon>Bacillati</taxon>
        <taxon>Bacillota</taxon>
        <taxon>Bacilli</taxon>
        <taxon>Bacillales</taxon>
        <taxon>Bacillaceae</taxon>
        <taxon>Metabacillus</taxon>
    </lineage>
</organism>
<comment type="caution">
    <text evidence="5">The sequence shown here is derived from an EMBL/GenBank/DDBJ whole genome shotgun (WGS) entry which is preliminary data.</text>
</comment>
<evidence type="ECO:0000259" key="3">
    <source>
        <dbReference type="Pfam" id="PF13556"/>
    </source>
</evidence>
<dbReference type="Proteomes" id="UP000441585">
    <property type="component" value="Unassembled WGS sequence"/>
</dbReference>
<evidence type="ECO:0000313" key="5">
    <source>
        <dbReference type="EMBL" id="MRX53197.1"/>
    </source>
</evidence>
<dbReference type="PANTHER" id="PTHR33744:SF15">
    <property type="entry name" value="CARBOHYDRATE DIACID REGULATOR"/>
    <property type="match status" value="1"/>
</dbReference>
<dbReference type="InterPro" id="IPR042070">
    <property type="entry name" value="PucR_C-HTH_sf"/>
</dbReference>
<sequence>MNEKLAKEIVARTMSIIPYNVNVMDKDGILIGSGDHARLGDEHHGALKVLETGEKVVFTEQDSRNYPRTKQGVNLPIFFHQELIGVIGITGDPSVVAPFGELVKMAAELTIEQAYLSDQMRWNEALKQETLIQLLKGGNQQTAEFKERAERLKLNISTERQAVLFRLPEEIPLKKRQLFMRELELKAGKNDLIVTTSAAEIVWMVESKVVRSSFDQDKMNEMLLRMDLGIYGALGYQYDGFCGVSLSYESAKETLDAARKHCADGYFYTYTDWALSVLLRNKKDETKHELFNYTMNKFLRSDRNGELLHTLRAFIQFDGDMNKTAEELFIHRNTLRYRLDKIEEITSYNPRKTLDLMTLYAAIMVA</sequence>
<dbReference type="RefSeq" id="WP_070876995.1">
    <property type="nucleotide sequence ID" value="NZ_CAJGAA010000001.1"/>
</dbReference>
<accession>A0A6I2M6Q0</accession>
<keyword evidence="6" id="KW-1185">Reference proteome</keyword>
<proteinExistence type="inferred from homology"/>
<dbReference type="InterPro" id="IPR025736">
    <property type="entry name" value="PucR_C-HTH_dom"/>
</dbReference>
<evidence type="ECO:0000259" key="2">
    <source>
        <dbReference type="Pfam" id="PF05651"/>
    </source>
</evidence>
<evidence type="ECO:0000256" key="1">
    <source>
        <dbReference type="ARBA" id="ARBA00006754"/>
    </source>
</evidence>
<dbReference type="PANTHER" id="PTHR33744">
    <property type="entry name" value="CARBOHYDRATE DIACID REGULATOR"/>
    <property type="match status" value="1"/>
</dbReference>
<reference evidence="5 6" key="1">
    <citation type="submission" date="2019-11" db="EMBL/GenBank/DDBJ databases">
        <title>Bacillus idriensis genome.</title>
        <authorList>
            <person name="Konopka E.N."/>
            <person name="Newman J.D."/>
        </authorList>
    </citation>
    <scope>NUCLEOTIDE SEQUENCE [LARGE SCALE GENOMIC DNA]</scope>
    <source>
        <strain evidence="5 6">DSM 19097</strain>
    </source>
</reference>
<evidence type="ECO:0000313" key="6">
    <source>
        <dbReference type="Proteomes" id="UP000441585"/>
    </source>
</evidence>
<protein>
    <recommendedName>
        <fullName evidence="7">Sugar diacid utilization regulator</fullName>
    </recommendedName>
</protein>